<name>A0A9Q3YTY4_9FLAO</name>
<dbReference type="EMBL" id="JAJJML010000002">
    <property type="protein sequence ID" value="MCC9037028.1"/>
    <property type="molecule type" value="Genomic_DNA"/>
</dbReference>
<proteinExistence type="predicted"/>
<dbReference type="RefSeq" id="WP_229986522.1">
    <property type="nucleotide sequence ID" value="NZ_JAJJML010000002.1"/>
</dbReference>
<reference evidence="1" key="1">
    <citation type="submission" date="2021-11" db="EMBL/GenBank/DDBJ databases">
        <title>Description of novel Chryseobacterium species.</title>
        <authorList>
            <person name="Saticioglu I.B."/>
            <person name="Ay H."/>
            <person name="Altun S."/>
            <person name="Duman M."/>
        </authorList>
    </citation>
    <scope>NUCLEOTIDE SEQUENCE</scope>
    <source>
        <strain evidence="1">C-39</strain>
    </source>
</reference>
<organism evidence="1 2">
    <name type="scientific">Chryseobacterium muglaense</name>
    <dbReference type="NCBI Taxonomy" id="2893752"/>
    <lineage>
        <taxon>Bacteria</taxon>
        <taxon>Pseudomonadati</taxon>
        <taxon>Bacteroidota</taxon>
        <taxon>Flavobacteriia</taxon>
        <taxon>Flavobacteriales</taxon>
        <taxon>Weeksellaceae</taxon>
        <taxon>Chryseobacterium group</taxon>
        <taxon>Chryseobacterium</taxon>
    </lineage>
</organism>
<accession>A0A9Q3YTY4</accession>
<dbReference type="AlphaFoldDB" id="A0A9Q3YTY4"/>
<gene>
    <name evidence="1" type="ORF">LNP80_22715</name>
</gene>
<comment type="caution">
    <text evidence="1">The sequence shown here is derived from an EMBL/GenBank/DDBJ whole genome shotgun (WGS) entry which is preliminary data.</text>
</comment>
<protein>
    <submittedName>
        <fullName evidence="1">Uncharacterized protein</fullName>
    </submittedName>
</protein>
<evidence type="ECO:0000313" key="2">
    <source>
        <dbReference type="Proteomes" id="UP001107960"/>
    </source>
</evidence>
<sequence>MRNFTDEDYQDLKKQIENFKTQYPNRITQPNIIFCVAGDQETQNFANQVVEKFKNDGEQIQFASMFSIGMIPKQNFSVSDSPEGSILIEVHPKF</sequence>
<dbReference type="Proteomes" id="UP001107960">
    <property type="component" value="Unassembled WGS sequence"/>
</dbReference>
<evidence type="ECO:0000313" key="1">
    <source>
        <dbReference type="EMBL" id="MCC9037028.1"/>
    </source>
</evidence>